<dbReference type="InterPro" id="IPR017501">
    <property type="entry name" value="Phage_infect_YhgE_C"/>
</dbReference>
<dbReference type="GO" id="GO:0140359">
    <property type="term" value="F:ABC-type transporter activity"/>
    <property type="evidence" value="ECO:0007669"/>
    <property type="project" value="InterPro"/>
</dbReference>
<dbReference type="PANTHER" id="PTHR43077:SF10">
    <property type="entry name" value="TRANSPORT PERMEASE PROTEIN"/>
    <property type="match status" value="1"/>
</dbReference>
<feature type="transmembrane region" description="Helical" evidence="5">
    <location>
        <begin position="686"/>
        <end position="707"/>
    </location>
</feature>
<evidence type="ECO:0000256" key="3">
    <source>
        <dbReference type="ARBA" id="ARBA00022989"/>
    </source>
</evidence>
<evidence type="ECO:0000256" key="2">
    <source>
        <dbReference type="ARBA" id="ARBA00022692"/>
    </source>
</evidence>
<accession>A0A0D0IIY0</accession>
<evidence type="ECO:0000256" key="4">
    <source>
        <dbReference type="ARBA" id="ARBA00023136"/>
    </source>
</evidence>
<keyword evidence="8" id="KW-1185">Reference proteome</keyword>
<dbReference type="InterPro" id="IPR051328">
    <property type="entry name" value="T7SS_ABC-Transporter"/>
</dbReference>
<feature type="transmembrane region" description="Helical" evidence="5">
    <location>
        <begin position="602"/>
        <end position="626"/>
    </location>
</feature>
<evidence type="ECO:0000313" key="8">
    <source>
        <dbReference type="Proteomes" id="UP000032120"/>
    </source>
</evidence>
<keyword evidence="4 5" id="KW-0472">Membrane</keyword>
<keyword evidence="3 5" id="KW-1133">Transmembrane helix</keyword>
<dbReference type="InterPro" id="IPR013525">
    <property type="entry name" value="ABC2_TM"/>
</dbReference>
<feature type="transmembrane region" description="Helical" evidence="5">
    <location>
        <begin position="21"/>
        <end position="44"/>
    </location>
</feature>
<sequence>MNNILSLFRRDIRHATRNVMASIVLVGLVIIPSLFTWFNVIASWDPFANTKNLKVAVASADKGFQSDLMPIRINVGEQVLSELRANDSLDWIITSEEDAIDGTRSGDYYAAIVLPPSFSADMMTFYADGSDRTSLKFYTNEKKNALAPKITEQGAEGVSSQISEAFTVTLSEVALGLVSSVSDYLSDDDTQAALTRVESRVGNIATQIRSSAGTADSLTALVDASIPLVDSAESLVSAAGDSFSDASSAVGSGAAAVGDLKSALQGATQSLVDALNATAGSYDVVGTRIDELYAQAGKASGDQVAGLNALANTVQLQIDQMTALKTTLIDDVASGIPESGQAAFTKLLASIDDSIARQEVVRDRMQQAAKDIQAGNASAQDSHQGIADAVAEAKAAVSDAKAAYSNGLKPQLDQLGATLGVISSDIAGIRDDLAGSSASLSGAAGSVRSVLSNASDATHKLSESLNKTADKFGELERALAKAADTGDLSALSEIIGAGPGVLATSLAEPIKVDRIAVFPIVGFGAGMAPLYSVLALWVGALLMTVTIRVDVNQATLPDRPELTPTQKYLGRYGIFALVGLAQSTLLTLGLVLFVQIEPAHPILLILAGWVISLVFTIIVYTFVVAFGNAGKALAVLLLVIQISGSGGAYPLELLPVWFQNISPFLPATYAIEALRAAVAGIYGGDFWIALGMLLLFVLPALLLGLVLRRPMIPFNRGLMEALESTKLM</sequence>
<comment type="caution">
    <text evidence="7">The sequence shown here is derived from an EMBL/GenBank/DDBJ whole genome shotgun (WGS) entry which is preliminary data.</text>
</comment>
<feature type="transmembrane region" description="Helical" evidence="5">
    <location>
        <begin position="633"/>
        <end position="651"/>
    </location>
</feature>
<dbReference type="EMBL" id="JXSQ01000028">
    <property type="protein sequence ID" value="KIP51614.1"/>
    <property type="molecule type" value="Genomic_DNA"/>
</dbReference>
<evidence type="ECO:0000313" key="7">
    <source>
        <dbReference type="EMBL" id="KIP51614.1"/>
    </source>
</evidence>
<gene>
    <name evidence="7" type="ORF">SD72_14295</name>
</gene>
<keyword evidence="2 5" id="KW-0812">Transmembrane</keyword>
<evidence type="ECO:0000256" key="5">
    <source>
        <dbReference type="SAM" id="Phobius"/>
    </source>
</evidence>
<feature type="domain" description="ABC-2 type transporter transmembrane" evidence="6">
    <location>
        <begin position="498"/>
        <end position="705"/>
    </location>
</feature>
<reference evidence="7 8" key="1">
    <citation type="submission" date="2015-01" db="EMBL/GenBank/DDBJ databases">
        <title>Draft genome sequence of Leucobacter komagatae strain VKM ST2845.</title>
        <authorList>
            <person name="Karlyshev A.V."/>
            <person name="Kudryashova E.B."/>
        </authorList>
    </citation>
    <scope>NUCLEOTIDE SEQUENCE [LARGE SCALE GENOMIC DNA]</scope>
    <source>
        <strain evidence="7 8">VKM ST2845</strain>
    </source>
</reference>
<comment type="subcellular location">
    <subcellularLocation>
        <location evidence="1">Membrane</location>
        <topology evidence="1">Multi-pass membrane protein</topology>
    </subcellularLocation>
</comment>
<dbReference type="Gene3D" id="3.40.1710.10">
    <property type="entry name" value="abc type-2 transporter like domain"/>
    <property type="match status" value="1"/>
</dbReference>
<dbReference type="Proteomes" id="UP000032120">
    <property type="component" value="Unassembled WGS sequence"/>
</dbReference>
<dbReference type="Pfam" id="PF12698">
    <property type="entry name" value="ABC2_membrane_3"/>
    <property type="match status" value="1"/>
</dbReference>
<protein>
    <submittedName>
        <fullName evidence="7">Phage infection protein</fullName>
    </submittedName>
</protein>
<dbReference type="InterPro" id="IPR017500">
    <property type="entry name" value="Phage_infect_YhgE_N"/>
</dbReference>
<name>A0A0D0IIY0_9MICO</name>
<dbReference type="GO" id="GO:0016020">
    <property type="term" value="C:membrane"/>
    <property type="evidence" value="ECO:0007669"/>
    <property type="project" value="UniProtKB-SubCell"/>
</dbReference>
<feature type="transmembrane region" description="Helical" evidence="5">
    <location>
        <begin position="530"/>
        <end position="551"/>
    </location>
</feature>
<organism evidence="7 8">
    <name type="scientific">Leucobacter komagatae</name>
    <dbReference type="NCBI Taxonomy" id="55969"/>
    <lineage>
        <taxon>Bacteria</taxon>
        <taxon>Bacillati</taxon>
        <taxon>Actinomycetota</taxon>
        <taxon>Actinomycetes</taxon>
        <taxon>Micrococcales</taxon>
        <taxon>Microbacteriaceae</taxon>
        <taxon>Leucobacter</taxon>
    </lineage>
</organism>
<dbReference type="NCBIfam" id="TIGR03062">
    <property type="entry name" value="pip_yhgE_Cterm"/>
    <property type="match status" value="1"/>
</dbReference>
<evidence type="ECO:0000259" key="6">
    <source>
        <dbReference type="Pfam" id="PF12698"/>
    </source>
</evidence>
<feature type="transmembrane region" description="Helical" evidence="5">
    <location>
        <begin position="572"/>
        <end position="596"/>
    </location>
</feature>
<evidence type="ECO:0000256" key="1">
    <source>
        <dbReference type="ARBA" id="ARBA00004141"/>
    </source>
</evidence>
<dbReference type="PANTHER" id="PTHR43077">
    <property type="entry name" value="TRANSPORT PERMEASE YVFS-RELATED"/>
    <property type="match status" value="1"/>
</dbReference>
<proteinExistence type="predicted"/>
<dbReference type="RefSeq" id="WP_042545140.1">
    <property type="nucleotide sequence ID" value="NZ_JXSQ01000028.1"/>
</dbReference>
<dbReference type="NCBIfam" id="TIGR03061">
    <property type="entry name" value="pip_yhgE_Nterm"/>
    <property type="match status" value="1"/>
</dbReference>
<dbReference type="AlphaFoldDB" id="A0A0D0IIY0"/>
<dbReference type="OrthoDB" id="9811483at2"/>